<evidence type="ECO:0000259" key="10">
    <source>
        <dbReference type="PROSITE" id="PS50929"/>
    </source>
</evidence>
<dbReference type="PROSITE" id="PS50929">
    <property type="entry name" value="ABC_TM1F"/>
    <property type="match status" value="1"/>
</dbReference>
<feature type="domain" description="ABC transmembrane type-1" evidence="10">
    <location>
        <begin position="43"/>
        <end position="326"/>
    </location>
</feature>
<evidence type="ECO:0000256" key="4">
    <source>
        <dbReference type="ARBA" id="ARBA00022840"/>
    </source>
</evidence>
<evidence type="ECO:0000259" key="9">
    <source>
        <dbReference type="PROSITE" id="PS50893"/>
    </source>
</evidence>
<organism evidence="11 12">
    <name type="scientific">Cellulomonas soli</name>
    <dbReference type="NCBI Taxonomy" id="931535"/>
    <lineage>
        <taxon>Bacteria</taxon>
        <taxon>Bacillati</taxon>
        <taxon>Actinomycetota</taxon>
        <taxon>Actinomycetes</taxon>
        <taxon>Micrococcales</taxon>
        <taxon>Cellulomonadaceae</taxon>
        <taxon>Cellulomonas</taxon>
    </lineage>
</organism>
<dbReference type="SUPFAM" id="SSF52540">
    <property type="entry name" value="P-loop containing nucleoside triphosphate hydrolases"/>
    <property type="match status" value="1"/>
</dbReference>
<evidence type="ECO:0000256" key="5">
    <source>
        <dbReference type="ARBA" id="ARBA00022989"/>
    </source>
</evidence>
<dbReference type="GO" id="GO:0005524">
    <property type="term" value="F:ATP binding"/>
    <property type="evidence" value="ECO:0007669"/>
    <property type="project" value="UniProtKB-KW"/>
</dbReference>
<evidence type="ECO:0000256" key="7">
    <source>
        <dbReference type="SAM" id="MobiDB-lite"/>
    </source>
</evidence>
<proteinExistence type="predicted"/>
<feature type="region of interest" description="Disordered" evidence="7">
    <location>
        <begin position="346"/>
        <end position="365"/>
    </location>
</feature>
<dbReference type="GO" id="GO:0034775">
    <property type="term" value="P:glutathione transmembrane transport"/>
    <property type="evidence" value="ECO:0007669"/>
    <property type="project" value="InterPro"/>
</dbReference>
<dbReference type="Gene3D" id="3.40.50.300">
    <property type="entry name" value="P-loop containing nucleotide triphosphate hydrolases"/>
    <property type="match status" value="1"/>
</dbReference>
<keyword evidence="2 8" id="KW-0812">Transmembrane</keyword>
<dbReference type="GO" id="GO:0045454">
    <property type="term" value="P:cell redox homeostasis"/>
    <property type="evidence" value="ECO:0007669"/>
    <property type="project" value="InterPro"/>
</dbReference>
<comment type="subcellular location">
    <subcellularLocation>
        <location evidence="1">Cell membrane</location>
        <topology evidence="1">Multi-pass membrane protein</topology>
    </subcellularLocation>
</comment>
<dbReference type="RefSeq" id="WP_146953048.1">
    <property type="nucleotide sequence ID" value="NZ_BAABBJ010000006.1"/>
</dbReference>
<dbReference type="Gene3D" id="1.20.1560.10">
    <property type="entry name" value="ABC transporter type 1, transmembrane domain"/>
    <property type="match status" value="1"/>
</dbReference>
<evidence type="ECO:0000256" key="1">
    <source>
        <dbReference type="ARBA" id="ARBA00004651"/>
    </source>
</evidence>
<comment type="caution">
    <text evidence="11">The sequence shown here is derived from an EMBL/GenBank/DDBJ whole genome shotgun (WGS) entry which is preliminary data.</text>
</comment>
<dbReference type="AlphaFoldDB" id="A0A512PDN3"/>
<dbReference type="OrthoDB" id="3237158at2"/>
<evidence type="ECO:0000313" key="12">
    <source>
        <dbReference type="Proteomes" id="UP000321798"/>
    </source>
</evidence>
<gene>
    <name evidence="11" type="ORF">CSO01_20230</name>
</gene>
<dbReference type="GO" id="GO:0016887">
    <property type="term" value="F:ATP hydrolysis activity"/>
    <property type="evidence" value="ECO:0007669"/>
    <property type="project" value="InterPro"/>
</dbReference>
<name>A0A512PDN3_9CELL</name>
<dbReference type="Pfam" id="PF00005">
    <property type="entry name" value="ABC_tran"/>
    <property type="match status" value="1"/>
</dbReference>
<evidence type="ECO:0000313" key="11">
    <source>
        <dbReference type="EMBL" id="GEP69308.1"/>
    </source>
</evidence>
<dbReference type="InterPro" id="IPR027417">
    <property type="entry name" value="P-loop_NTPase"/>
</dbReference>
<sequence length="618" mass="62515">MTTAPSAGVAPADPGANPQCSQARHGNLRRAVRLLDIDPRRTALAVLLGTLALGCAVALAAVSAWLIARASQMPPVLALSVATVAVRAFGIGRGVLRYTERLVSHDLALRGMATLRTTVYERLAAGTTGALVTLRRGDLLTRVGADVDAVGDVVVRGLLPAAVATTLGTGTVAAMAAFWPPAAAALALALLAAGLLAPSLAARAARTTEAQAASARSDMTATALGLLDDAGPLTVSGRVARELDSLRAADAGIARATDAGARAAAFAAAVGPLATGLAVLAALVTGVPAVRSGQLAPVELAVIVLTPLAAFEATSLLPAAAVQVQRSRAAAARVLALLDDAGPFDTTTGSAQPAQPGTSLASAPAAPVDGPRLVASGLVCGWPGRAPVLDGLDLDVRPGRSVAVVGASGAGKTTTLLTLAGLLPRVGGRLTLDGTDVAEPGSDDLARGVVVTTEDAHVFGTTVLENLRVARGDVSVEEARQVLTTVGLGPWLELLPDGLDTLLGPDARTVSGGERRRLLLARALLAPARLLLVDEPAEHLDPQAADALVRVLLADTRAEGRGVVVVTHRLSALDAADEVVLLEGGRVTARGTHAHLLATVEDYREAHDREQTTARTGA</sequence>
<evidence type="ECO:0000256" key="3">
    <source>
        <dbReference type="ARBA" id="ARBA00022741"/>
    </source>
</evidence>
<feature type="transmembrane region" description="Helical" evidence="8">
    <location>
        <begin position="43"/>
        <end position="67"/>
    </location>
</feature>
<keyword evidence="12" id="KW-1185">Reference proteome</keyword>
<dbReference type="GO" id="GO:0140359">
    <property type="term" value="F:ABC-type transporter activity"/>
    <property type="evidence" value="ECO:0007669"/>
    <property type="project" value="InterPro"/>
</dbReference>
<dbReference type="InterPro" id="IPR003439">
    <property type="entry name" value="ABC_transporter-like_ATP-bd"/>
</dbReference>
<evidence type="ECO:0000256" key="2">
    <source>
        <dbReference type="ARBA" id="ARBA00022692"/>
    </source>
</evidence>
<accession>A0A512PDN3</accession>
<keyword evidence="5 8" id="KW-1133">Transmembrane helix</keyword>
<keyword evidence="4" id="KW-0067">ATP-binding</keyword>
<feature type="compositionally biased region" description="Polar residues" evidence="7">
    <location>
        <begin position="346"/>
        <end position="361"/>
    </location>
</feature>
<feature type="domain" description="ABC transporter" evidence="9">
    <location>
        <begin position="368"/>
        <end position="609"/>
    </location>
</feature>
<dbReference type="PROSITE" id="PS50893">
    <property type="entry name" value="ABC_TRANSPORTER_2"/>
    <property type="match status" value="1"/>
</dbReference>
<dbReference type="InterPro" id="IPR014223">
    <property type="entry name" value="ABC_CydC/D"/>
</dbReference>
<reference evidence="11 12" key="1">
    <citation type="submission" date="2019-07" db="EMBL/GenBank/DDBJ databases">
        <title>Whole genome shotgun sequence of Cellulomonas soli NBRC 109434.</title>
        <authorList>
            <person name="Hosoyama A."/>
            <person name="Uohara A."/>
            <person name="Ohji S."/>
            <person name="Ichikawa N."/>
        </authorList>
    </citation>
    <scope>NUCLEOTIDE SEQUENCE [LARGE SCALE GENOMIC DNA]</scope>
    <source>
        <strain evidence="11 12">NBRC 109434</strain>
    </source>
</reference>
<dbReference type="PANTHER" id="PTHR24221:SF654">
    <property type="entry name" value="ATP-BINDING CASSETTE SUB-FAMILY B MEMBER 6"/>
    <property type="match status" value="1"/>
</dbReference>
<dbReference type="NCBIfam" id="TIGR02868">
    <property type="entry name" value="CydC"/>
    <property type="match status" value="1"/>
</dbReference>
<feature type="transmembrane region" description="Helical" evidence="8">
    <location>
        <begin position="158"/>
        <end position="178"/>
    </location>
</feature>
<dbReference type="EMBL" id="BKAL01000006">
    <property type="protein sequence ID" value="GEP69308.1"/>
    <property type="molecule type" value="Genomic_DNA"/>
</dbReference>
<feature type="transmembrane region" description="Helical" evidence="8">
    <location>
        <begin position="300"/>
        <end position="322"/>
    </location>
</feature>
<feature type="transmembrane region" description="Helical" evidence="8">
    <location>
        <begin position="73"/>
        <end position="92"/>
    </location>
</feature>
<dbReference type="GO" id="GO:0005886">
    <property type="term" value="C:plasma membrane"/>
    <property type="evidence" value="ECO:0007669"/>
    <property type="project" value="UniProtKB-SubCell"/>
</dbReference>
<evidence type="ECO:0000256" key="8">
    <source>
        <dbReference type="SAM" id="Phobius"/>
    </source>
</evidence>
<feature type="transmembrane region" description="Helical" evidence="8">
    <location>
        <begin position="263"/>
        <end position="288"/>
    </location>
</feature>
<feature type="transmembrane region" description="Helical" evidence="8">
    <location>
        <begin position="184"/>
        <end position="202"/>
    </location>
</feature>
<dbReference type="SUPFAM" id="SSF90123">
    <property type="entry name" value="ABC transporter transmembrane region"/>
    <property type="match status" value="1"/>
</dbReference>
<evidence type="ECO:0000256" key="6">
    <source>
        <dbReference type="ARBA" id="ARBA00023136"/>
    </source>
</evidence>
<dbReference type="InterPro" id="IPR036640">
    <property type="entry name" value="ABC1_TM_sf"/>
</dbReference>
<dbReference type="InterPro" id="IPR003593">
    <property type="entry name" value="AAA+_ATPase"/>
</dbReference>
<keyword evidence="3" id="KW-0547">Nucleotide-binding</keyword>
<dbReference type="InterPro" id="IPR039421">
    <property type="entry name" value="Type_1_exporter"/>
</dbReference>
<dbReference type="InterPro" id="IPR011527">
    <property type="entry name" value="ABC1_TM_dom"/>
</dbReference>
<dbReference type="Proteomes" id="UP000321798">
    <property type="component" value="Unassembled WGS sequence"/>
</dbReference>
<dbReference type="InterPro" id="IPR017871">
    <property type="entry name" value="ABC_transporter-like_CS"/>
</dbReference>
<dbReference type="SMART" id="SM00382">
    <property type="entry name" value="AAA"/>
    <property type="match status" value="1"/>
</dbReference>
<protein>
    <submittedName>
        <fullName evidence="11">Thiol reductant ABC exporter subunit CydC</fullName>
    </submittedName>
</protein>
<dbReference type="PROSITE" id="PS00211">
    <property type="entry name" value="ABC_TRANSPORTER_1"/>
    <property type="match status" value="1"/>
</dbReference>
<feature type="region of interest" description="Disordered" evidence="7">
    <location>
        <begin position="1"/>
        <end position="23"/>
    </location>
</feature>
<keyword evidence="6 8" id="KW-0472">Membrane</keyword>
<dbReference type="PANTHER" id="PTHR24221">
    <property type="entry name" value="ATP-BINDING CASSETTE SUB-FAMILY B"/>
    <property type="match status" value="1"/>
</dbReference>